<organism evidence="2 3">
    <name type="scientific">Brassica cretica</name>
    <name type="common">Mustard</name>
    <dbReference type="NCBI Taxonomy" id="69181"/>
    <lineage>
        <taxon>Eukaryota</taxon>
        <taxon>Viridiplantae</taxon>
        <taxon>Streptophyta</taxon>
        <taxon>Embryophyta</taxon>
        <taxon>Tracheophyta</taxon>
        <taxon>Spermatophyta</taxon>
        <taxon>Magnoliopsida</taxon>
        <taxon>eudicotyledons</taxon>
        <taxon>Gunneridae</taxon>
        <taxon>Pentapetalae</taxon>
        <taxon>rosids</taxon>
        <taxon>malvids</taxon>
        <taxon>Brassicales</taxon>
        <taxon>Brassicaceae</taxon>
        <taxon>Brassiceae</taxon>
        <taxon>Brassica</taxon>
    </lineage>
</organism>
<comment type="caution">
    <text evidence="2">The sequence shown here is derived from an EMBL/GenBank/DDBJ whole genome shotgun (WGS) entry which is preliminary data.</text>
</comment>
<evidence type="ECO:0000256" key="1">
    <source>
        <dbReference type="SAM" id="MobiDB-lite"/>
    </source>
</evidence>
<evidence type="ECO:0000313" key="3">
    <source>
        <dbReference type="Proteomes" id="UP000712281"/>
    </source>
</evidence>
<proteinExistence type="predicted"/>
<dbReference type="AlphaFoldDB" id="A0A8S9GBH2"/>
<feature type="compositionally biased region" description="Low complexity" evidence="1">
    <location>
        <begin position="1"/>
        <end position="11"/>
    </location>
</feature>
<feature type="region of interest" description="Disordered" evidence="1">
    <location>
        <begin position="1"/>
        <end position="26"/>
    </location>
</feature>
<name>A0A8S9GBH2_BRACR</name>
<reference evidence="2" key="1">
    <citation type="submission" date="2019-12" db="EMBL/GenBank/DDBJ databases">
        <title>Genome sequencing and annotation of Brassica cretica.</title>
        <authorList>
            <person name="Studholme D.J."/>
            <person name="Sarris P.F."/>
        </authorList>
    </citation>
    <scope>NUCLEOTIDE SEQUENCE</scope>
    <source>
        <strain evidence="2">PFS-001/15</strain>
        <tissue evidence="2">Leaf</tissue>
    </source>
</reference>
<dbReference type="EMBL" id="QGKW02002005">
    <property type="protein sequence ID" value="KAF2541917.1"/>
    <property type="molecule type" value="Genomic_DNA"/>
</dbReference>
<dbReference type="Proteomes" id="UP000712281">
    <property type="component" value="Unassembled WGS sequence"/>
</dbReference>
<evidence type="ECO:0000313" key="2">
    <source>
        <dbReference type="EMBL" id="KAF2541917.1"/>
    </source>
</evidence>
<gene>
    <name evidence="2" type="ORF">F2Q68_00031247</name>
</gene>
<accession>A0A8S9GBH2</accession>
<sequence length="228" mass="24829">MTTEKMMTMKMSDAGDNDGGHEMPKKSHTVEEDKFCRLLRRSCAVVFLSPSVVSVSAPYCRPSSAPPHRSRSVVVCALASSVVICASASSSIRRRLYISLSRVSDLIKGNNRRVRSFIAKIRAFDGICRLCVKVITDSTSCTKQTTDSFASHVPLNDIPVFGSTVQREKQVVTDSASCNKKTTDTFASPPLLNVIPVFGSTVQREKRVISDSASCNKQTIDTFASPAI</sequence>
<protein>
    <submittedName>
        <fullName evidence="2">Uncharacterized protein</fullName>
    </submittedName>
</protein>